<dbReference type="PANTHER" id="PTHR12463">
    <property type="entry name" value="OXYGENASE-RELATED"/>
    <property type="match status" value="1"/>
</dbReference>
<dbReference type="RefSeq" id="WP_114472054.1">
    <property type="nucleotide sequence ID" value="NZ_QPJK01000013.1"/>
</dbReference>
<comment type="caution">
    <text evidence="2">The sequence shown here is derived from an EMBL/GenBank/DDBJ whole genome shotgun (WGS) entry which is preliminary data.</text>
</comment>
<accession>A0A368XAX1</accession>
<dbReference type="EMBL" id="QPJK01000013">
    <property type="protein sequence ID" value="RCW65112.1"/>
    <property type="molecule type" value="Genomic_DNA"/>
</dbReference>
<dbReference type="OrthoDB" id="278699at2"/>
<dbReference type="Gene3D" id="2.60.120.590">
    <property type="entry name" value="Alpha-ketoglutarate-dependent dioxygenase AlkB-like"/>
    <property type="match status" value="1"/>
</dbReference>
<dbReference type="InterPro" id="IPR037151">
    <property type="entry name" value="AlkB-like_sf"/>
</dbReference>
<dbReference type="PROSITE" id="PS51471">
    <property type="entry name" value="FE2OG_OXY"/>
    <property type="match status" value="1"/>
</dbReference>
<keyword evidence="2" id="KW-0560">Oxidoreductase</keyword>
<evidence type="ECO:0000313" key="3">
    <source>
        <dbReference type="Proteomes" id="UP000252884"/>
    </source>
</evidence>
<dbReference type="GO" id="GO:0051213">
    <property type="term" value="F:dioxygenase activity"/>
    <property type="evidence" value="ECO:0007669"/>
    <property type="project" value="UniProtKB-KW"/>
</dbReference>
<dbReference type="PANTHER" id="PTHR12463:SF1">
    <property type="entry name" value="2-OXOGLUTARATE AND FE-DEPENDENT OXYGENASE FAMILY PROTEIN"/>
    <property type="match status" value="1"/>
</dbReference>
<dbReference type="GO" id="GO:0070988">
    <property type="term" value="P:demethylation"/>
    <property type="evidence" value="ECO:0007669"/>
    <property type="project" value="InterPro"/>
</dbReference>
<dbReference type="InterPro" id="IPR005123">
    <property type="entry name" value="Oxoglu/Fe-dep_dioxygenase_dom"/>
</dbReference>
<keyword evidence="3" id="KW-1185">Reference proteome</keyword>
<proteinExistence type="predicted"/>
<dbReference type="Pfam" id="PF13532">
    <property type="entry name" value="2OG-FeII_Oxy_2"/>
    <property type="match status" value="1"/>
</dbReference>
<dbReference type="AlphaFoldDB" id="A0A368XAX1"/>
<reference evidence="2 3" key="1">
    <citation type="submission" date="2018-07" db="EMBL/GenBank/DDBJ databases">
        <title>Genomic Encyclopedia of Type Strains, Phase IV (KMG-IV): sequencing the most valuable type-strain genomes for metagenomic binning, comparative biology and taxonomic classification.</title>
        <authorList>
            <person name="Goeker M."/>
        </authorList>
    </citation>
    <scope>NUCLEOTIDE SEQUENCE [LARGE SCALE GENOMIC DNA]</scope>
    <source>
        <strain evidence="2 3">DSM 21634</strain>
    </source>
</reference>
<keyword evidence="2" id="KW-0223">Dioxygenase</keyword>
<evidence type="ECO:0000313" key="2">
    <source>
        <dbReference type="EMBL" id="RCW65112.1"/>
    </source>
</evidence>
<dbReference type="SUPFAM" id="SSF51197">
    <property type="entry name" value="Clavaminate synthase-like"/>
    <property type="match status" value="1"/>
</dbReference>
<dbReference type="InterPro" id="IPR032857">
    <property type="entry name" value="ALKBH4"/>
</dbReference>
<feature type="domain" description="Fe2OG dioxygenase" evidence="1">
    <location>
        <begin position="96"/>
        <end position="190"/>
    </location>
</feature>
<sequence>MQSDLFATEEIVAIPGLRYEKDFLTHEEEAALLDLMSTLQLQPAKYKEYLARRQVISYGGSYDFDTHRLRPAKDLDERLAPLRDRVADWLAVDRRQIVQVLVAEYAPGTPLGWHRDVPDFEIIAGVSLGSEVTLRFRPYPPDQAAKRQAVQLEVAPRSIYKMAGASRWAWQHCVAPVKSLRWSITFRTPRETARQTVRQTTLHRPANAVGSRGPAAYSP</sequence>
<dbReference type="InterPro" id="IPR027450">
    <property type="entry name" value="AlkB-like"/>
</dbReference>
<evidence type="ECO:0000259" key="1">
    <source>
        <dbReference type="PROSITE" id="PS51471"/>
    </source>
</evidence>
<protein>
    <submittedName>
        <fullName evidence="2">Alkylated DNA repair dioxygenase AlkB</fullName>
    </submittedName>
</protein>
<dbReference type="Proteomes" id="UP000252884">
    <property type="component" value="Unassembled WGS sequence"/>
</dbReference>
<organism evidence="2 3">
    <name type="scientific">Pseudorhodoferax soli</name>
    <dbReference type="NCBI Taxonomy" id="545864"/>
    <lineage>
        <taxon>Bacteria</taxon>
        <taxon>Pseudomonadati</taxon>
        <taxon>Pseudomonadota</taxon>
        <taxon>Betaproteobacteria</taxon>
        <taxon>Burkholderiales</taxon>
        <taxon>Comamonadaceae</taxon>
    </lineage>
</organism>
<gene>
    <name evidence="2" type="ORF">DES41_11336</name>
</gene>
<dbReference type="GO" id="GO:0032451">
    <property type="term" value="F:demethylase activity"/>
    <property type="evidence" value="ECO:0007669"/>
    <property type="project" value="TreeGrafter"/>
</dbReference>
<name>A0A368XAX1_9BURK</name>